<reference evidence="1" key="1">
    <citation type="submission" date="2019-10" db="EMBL/GenBank/DDBJ databases">
        <authorList>
            <person name="Soares A.E.R."/>
            <person name="Aleixo A."/>
            <person name="Schneider P."/>
            <person name="Miyaki C.Y."/>
            <person name="Schneider M.P."/>
            <person name="Mello C."/>
            <person name="Vasconcelos A.T.R."/>
        </authorList>
    </citation>
    <scope>NUCLEOTIDE SEQUENCE</scope>
    <source>
        <tissue evidence="1">Muscle</tissue>
    </source>
</reference>
<sequence length="136" mass="15156">MTPIWEEVLDGRKALQRDLNTQDRWADSSGMRFNKAKCGVLHFGHSNPMQEYRLGTEWLESSQAERNLGIWIDRRLNMSQQCAQVAKKVNGILAYISNSDSVPVFGIGEAAPQVSISGPLNLGGTFRGWSMSKEGK</sequence>
<protein>
    <submittedName>
        <fullName evidence="1">Rna-directed dna polymerase from mobile element jockey-like</fullName>
    </submittedName>
</protein>
<name>A0ABQ9DYB5_9PASS</name>
<dbReference type="EMBL" id="WHWB01032014">
    <property type="protein sequence ID" value="KAJ7427230.1"/>
    <property type="molecule type" value="Genomic_DNA"/>
</dbReference>
<gene>
    <name evidence="1" type="ORF">WISP_08880</name>
</gene>
<comment type="caution">
    <text evidence="1">The sequence shown here is derived from an EMBL/GenBank/DDBJ whole genome shotgun (WGS) entry which is preliminary data.</text>
</comment>
<evidence type="ECO:0000313" key="2">
    <source>
        <dbReference type="Proteomes" id="UP001145742"/>
    </source>
</evidence>
<keyword evidence="2" id="KW-1185">Reference proteome</keyword>
<accession>A0ABQ9DYB5</accession>
<dbReference type="Proteomes" id="UP001145742">
    <property type="component" value="Unassembled WGS sequence"/>
</dbReference>
<organism evidence="1 2">
    <name type="scientific">Willisornis vidua</name>
    <name type="common">Xingu scale-backed antbird</name>
    <dbReference type="NCBI Taxonomy" id="1566151"/>
    <lineage>
        <taxon>Eukaryota</taxon>
        <taxon>Metazoa</taxon>
        <taxon>Chordata</taxon>
        <taxon>Craniata</taxon>
        <taxon>Vertebrata</taxon>
        <taxon>Euteleostomi</taxon>
        <taxon>Archelosauria</taxon>
        <taxon>Archosauria</taxon>
        <taxon>Dinosauria</taxon>
        <taxon>Saurischia</taxon>
        <taxon>Theropoda</taxon>
        <taxon>Coelurosauria</taxon>
        <taxon>Aves</taxon>
        <taxon>Neognathae</taxon>
        <taxon>Neoaves</taxon>
        <taxon>Telluraves</taxon>
        <taxon>Australaves</taxon>
        <taxon>Passeriformes</taxon>
        <taxon>Thamnophilidae</taxon>
        <taxon>Willisornis</taxon>
    </lineage>
</organism>
<proteinExistence type="predicted"/>
<dbReference type="PANTHER" id="PTHR33332">
    <property type="entry name" value="REVERSE TRANSCRIPTASE DOMAIN-CONTAINING PROTEIN"/>
    <property type="match status" value="1"/>
</dbReference>
<evidence type="ECO:0000313" key="1">
    <source>
        <dbReference type="EMBL" id="KAJ7427230.1"/>
    </source>
</evidence>